<dbReference type="EMBL" id="KN818266">
    <property type="protein sequence ID" value="KIL62848.1"/>
    <property type="molecule type" value="Genomic_DNA"/>
</dbReference>
<protein>
    <submittedName>
        <fullName evidence="1">Uncharacterized protein</fullName>
    </submittedName>
</protein>
<reference evidence="1 2" key="1">
    <citation type="submission" date="2014-04" db="EMBL/GenBank/DDBJ databases">
        <title>Evolutionary Origins and Diversification of the Mycorrhizal Mutualists.</title>
        <authorList>
            <consortium name="DOE Joint Genome Institute"/>
            <consortium name="Mycorrhizal Genomics Consortium"/>
            <person name="Kohler A."/>
            <person name="Kuo A."/>
            <person name="Nagy L.G."/>
            <person name="Floudas D."/>
            <person name="Copeland A."/>
            <person name="Barry K.W."/>
            <person name="Cichocki N."/>
            <person name="Veneault-Fourrey C."/>
            <person name="LaButti K."/>
            <person name="Lindquist E.A."/>
            <person name="Lipzen A."/>
            <person name="Lundell T."/>
            <person name="Morin E."/>
            <person name="Murat C."/>
            <person name="Riley R."/>
            <person name="Ohm R."/>
            <person name="Sun H."/>
            <person name="Tunlid A."/>
            <person name="Henrissat B."/>
            <person name="Grigoriev I.V."/>
            <person name="Hibbett D.S."/>
            <person name="Martin F."/>
        </authorList>
    </citation>
    <scope>NUCLEOTIDE SEQUENCE [LARGE SCALE GENOMIC DNA]</scope>
    <source>
        <strain evidence="1 2">Koide BX008</strain>
    </source>
</reference>
<dbReference type="InParanoid" id="A0A0C2X2B0"/>
<evidence type="ECO:0000313" key="1">
    <source>
        <dbReference type="EMBL" id="KIL62848.1"/>
    </source>
</evidence>
<keyword evidence="2" id="KW-1185">Reference proteome</keyword>
<proteinExistence type="predicted"/>
<organism evidence="1 2">
    <name type="scientific">Amanita muscaria (strain Koide BX008)</name>
    <dbReference type="NCBI Taxonomy" id="946122"/>
    <lineage>
        <taxon>Eukaryota</taxon>
        <taxon>Fungi</taxon>
        <taxon>Dikarya</taxon>
        <taxon>Basidiomycota</taxon>
        <taxon>Agaricomycotina</taxon>
        <taxon>Agaricomycetes</taxon>
        <taxon>Agaricomycetidae</taxon>
        <taxon>Agaricales</taxon>
        <taxon>Pluteineae</taxon>
        <taxon>Amanitaceae</taxon>
        <taxon>Amanita</taxon>
    </lineage>
</organism>
<gene>
    <name evidence="1" type="ORF">M378DRAFT_165309</name>
</gene>
<evidence type="ECO:0000313" key="2">
    <source>
        <dbReference type="Proteomes" id="UP000054549"/>
    </source>
</evidence>
<accession>A0A0C2X2B0</accession>
<dbReference type="HOGENOM" id="CLU_194939_0_0_1"/>
<dbReference type="AlphaFoldDB" id="A0A0C2X2B0"/>
<name>A0A0C2X2B0_AMAMK</name>
<dbReference type="Proteomes" id="UP000054549">
    <property type="component" value="Unassembled WGS sequence"/>
</dbReference>
<sequence>MPEDVKNKRECVILMKKCLSAPGETEDAELLKKVHCRHLSFGVDNLALHSTANASYMLSRNGPQLGPAAVPREDANVQFYFCGFPF</sequence>